<organism evidence="1 2">
    <name type="scientific">Nonomuraea purpurea</name>
    <dbReference type="NCBI Taxonomy" id="1849276"/>
    <lineage>
        <taxon>Bacteria</taxon>
        <taxon>Bacillati</taxon>
        <taxon>Actinomycetota</taxon>
        <taxon>Actinomycetes</taxon>
        <taxon>Streptosporangiales</taxon>
        <taxon>Streptosporangiaceae</taxon>
        <taxon>Nonomuraea</taxon>
    </lineage>
</organism>
<gene>
    <name evidence="1" type="ORF">ACFOY2_08555</name>
</gene>
<dbReference type="Proteomes" id="UP001595851">
    <property type="component" value="Unassembled WGS sequence"/>
</dbReference>
<proteinExistence type="predicted"/>
<evidence type="ECO:0000313" key="1">
    <source>
        <dbReference type="EMBL" id="MFC4007269.1"/>
    </source>
</evidence>
<reference evidence="2" key="1">
    <citation type="journal article" date="2019" name="Int. J. Syst. Evol. Microbiol.">
        <title>The Global Catalogue of Microorganisms (GCM) 10K type strain sequencing project: providing services to taxonomists for standard genome sequencing and annotation.</title>
        <authorList>
            <consortium name="The Broad Institute Genomics Platform"/>
            <consortium name="The Broad Institute Genome Sequencing Center for Infectious Disease"/>
            <person name="Wu L."/>
            <person name="Ma J."/>
        </authorList>
    </citation>
    <scope>NUCLEOTIDE SEQUENCE [LARGE SCALE GENOMIC DNA]</scope>
    <source>
        <strain evidence="2">TBRC 1276</strain>
    </source>
</reference>
<evidence type="ECO:0000313" key="2">
    <source>
        <dbReference type="Proteomes" id="UP001595851"/>
    </source>
</evidence>
<accession>A0ABV8G350</accession>
<keyword evidence="2" id="KW-1185">Reference proteome</keyword>
<protein>
    <submittedName>
        <fullName evidence="1">Uncharacterized protein</fullName>
    </submittedName>
</protein>
<sequence>MDTALGDGLGLEELVRRELREAGFTVEPTLVSAEGGLGVWLDPTRGVVITWGTSTDQLVKYATVRAAVLLALRTVLVEGGHQIREDSGGLELVVIS</sequence>
<dbReference type="EMBL" id="JBHSBI010000003">
    <property type="protein sequence ID" value="MFC4007269.1"/>
    <property type="molecule type" value="Genomic_DNA"/>
</dbReference>
<name>A0ABV8G350_9ACTN</name>
<comment type="caution">
    <text evidence="1">The sequence shown here is derived from an EMBL/GenBank/DDBJ whole genome shotgun (WGS) entry which is preliminary data.</text>
</comment>
<dbReference type="RefSeq" id="WP_379527389.1">
    <property type="nucleotide sequence ID" value="NZ_JBHSBI010000003.1"/>
</dbReference>